<dbReference type="PANTHER" id="PTHR15541:SF2">
    <property type="entry name" value="GRANULYSIN"/>
    <property type="match status" value="1"/>
</dbReference>
<dbReference type="PROSITE" id="PS50015">
    <property type="entry name" value="SAP_B"/>
    <property type="match status" value="1"/>
</dbReference>
<protein>
    <submittedName>
        <fullName evidence="3">NKL protein</fullName>
    </submittedName>
</protein>
<sequence>MLFLSPGLTFSGLIPEDHDLDTADMCQDEKFFQMLAQDIPQGDLEFNRCQICRCIVNWVKNCLGLNLIHMTIENVAQLVCSQFPLVENLCKETISKYVNKITWSIFNAPPRQDICVTFRLCKCQVG</sequence>
<dbReference type="InterPro" id="IPR038847">
    <property type="entry name" value="Granulysin-like"/>
</dbReference>
<dbReference type="PANTHER" id="PTHR15541">
    <property type="entry name" value="GRANULYSIN RELATED"/>
    <property type="match status" value="1"/>
</dbReference>
<reference evidence="3 4" key="1">
    <citation type="submission" date="2019-11" db="EMBL/GenBank/DDBJ databases">
        <authorList>
            <person name="Yang C."/>
            <person name="Li F."/>
        </authorList>
    </citation>
    <scope>NUCLEOTIDE SEQUENCE [LARGE SCALE GENOMIC DNA]</scope>
    <source>
        <strain evidence="3">KB4526</strain>
        <tissue evidence="3">Muscle</tissue>
    </source>
</reference>
<dbReference type="SUPFAM" id="SSF47862">
    <property type="entry name" value="Saposin"/>
    <property type="match status" value="1"/>
</dbReference>
<evidence type="ECO:0000256" key="1">
    <source>
        <dbReference type="ARBA" id="ARBA00023157"/>
    </source>
</evidence>
<evidence type="ECO:0000313" key="4">
    <source>
        <dbReference type="Proteomes" id="UP000475037"/>
    </source>
</evidence>
<evidence type="ECO:0000259" key="2">
    <source>
        <dbReference type="PROSITE" id="PS50015"/>
    </source>
</evidence>
<dbReference type="Proteomes" id="UP000475037">
    <property type="component" value="Unassembled WGS sequence"/>
</dbReference>
<dbReference type="AlphaFoldDB" id="A0A6G1AVA7"/>
<evidence type="ECO:0000313" key="3">
    <source>
        <dbReference type="EMBL" id="KAF0879461.1"/>
    </source>
</evidence>
<dbReference type="GO" id="GO:0042742">
    <property type="term" value="P:defense response to bacterium"/>
    <property type="evidence" value="ECO:0007669"/>
    <property type="project" value="InterPro"/>
</dbReference>
<feature type="non-terminal residue" evidence="3">
    <location>
        <position position="1"/>
    </location>
</feature>
<keyword evidence="1" id="KW-1015">Disulfide bond</keyword>
<dbReference type="InterPro" id="IPR011001">
    <property type="entry name" value="Saposin-like"/>
</dbReference>
<dbReference type="Gene3D" id="1.10.225.10">
    <property type="entry name" value="Saposin-like"/>
    <property type="match status" value="1"/>
</dbReference>
<dbReference type="EMBL" id="VOAJ01003596">
    <property type="protein sequence ID" value="KAF0879461.1"/>
    <property type="molecule type" value="Genomic_DNA"/>
</dbReference>
<accession>A0A6G1AVA7</accession>
<keyword evidence="4" id="KW-1185">Reference proteome</keyword>
<dbReference type="GO" id="GO:0061844">
    <property type="term" value="P:antimicrobial humoral immune response mediated by antimicrobial peptide"/>
    <property type="evidence" value="ECO:0007669"/>
    <property type="project" value="TreeGrafter"/>
</dbReference>
<dbReference type="InterPro" id="IPR008139">
    <property type="entry name" value="SaposinB_dom"/>
</dbReference>
<gene>
    <name evidence="3" type="primary">Nkl</name>
    <name evidence="3" type="ORF">FOF47_R07844</name>
</gene>
<proteinExistence type="predicted"/>
<feature type="non-terminal residue" evidence="3">
    <location>
        <position position="126"/>
    </location>
</feature>
<comment type="caution">
    <text evidence="3">The sequence shown here is derived from an EMBL/GenBank/DDBJ whole genome shotgun (WGS) entry which is preliminary data.</text>
</comment>
<dbReference type="GO" id="GO:0044194">
    <property type="term" value="C:cytolytic granule"/>
    <property type="evidence" value="ECO:0007669"/>
    <property type="project" value="TreeGrafter"/>
</dbReference>
<name>A0A6G1AVA7_CROCR</name>
<dbReference type="GO" id="GO:0031640">
    <property type="term" value="P:killing of cells of another organism"/>
    <property type="evidence" value="ECO:0007669"/>
    <property type="project" value="TreeGrafter"/>
</dbReference>
<feature type="domain" description="Saposin B-type" evidence="2">
    <location>
        <begin position="45"/>
        <end position="126"/>
    </location>
</feature>
<organism evidence="3 4">
    <name type="scientific">Crocuta crocuta</name>
    <name type="common">Spotted hyena</name>
    <dbReference type="NCBI Taxonomy" id="9678"/>
    <lineage>
        <taxon>Eukaryota</taxon>
        <taxon>Metazoa</taxon>
        <taxon>Chordata</taxon>
        <taxon>Craniata</taxon>
        <taxon>Vertebrata</taxon>
        <taxon>Euteleostomi</taxon>
        <taxon>Mammalia</taxon>
        <taxon>Eutheria</taxon>
        <taxon>Laurasiatheria</taxon>
        <taxon>Carnivora</taxon>
        <taxon>Feliformia</taxon>
        <taxon>Hyaenidae</taxon>
        <taxon>Crocuta</taxon>
    </lineage>
</organism>